<evidence type="ECO:0000313" key="2">
    <source>
        <dbReference type="Proteomes" id="UP000034883"/>
    </source>
</evidence>
<proteinExistence type="predicted"/>
<dbReference type="RefSeq" id="WP_157068897.1">
    <property type="nucleotide sequence ID" value="NZ_CP011125.1"/>
</dbReference>
<gene>
    <name evidence="1" type="ORF">DB32_001977</name>
</gene>
<evidence type="ECO:0000313" key="1">
    <source>
        <dbReference type="EMBL" id="AKF04828.1"/>
    </source>
</evidence>
<sequence>MIGTADESRRRDGIRRAFERARDAHVAAELFEFSGSHQLPDEATYLRAIAFMLDAAPR</sequence>
<reference evidence="1 2" key="1">
    <citation type="submission" date="2015-03" db="EMBL/GenBank/DDBJ databases">
        <title>Genome assembly of Sandaracinus amylolyticus DSM 53668.</title>
        <authorList>
            <person name="Sharma G."/>
            <person name="Subramanian S."/>
        </authorList>
    </citation>
    <scope>NUCLEOTIDE SEQUENCE [LARGE SCALE GENOMIC DNA]</scope>
    <source>
        <strain evidence="1 2">DSM 53668</strain>
    </source>
</reference>
<name>A0A0F6YGL0_9BACT</name>
<dbReference type="Proteomes" id="UP000034883">
    <property type="component" value="Chromosome"/>
</dbReference>
<dbReference type="STRING" id="927083.DB32_001977"/>
<dbReference type="EMBL" id="CP011125">
    <property type="protein sequence ID" value="AKF04828.1"/>
    <property type="molecule type" value="Genomic_DNA"/>
</dbReference>
<accession>A0A0F6YGL0</accession>
<dbReference type="AlphaFoldDB" id="A0A0F6YGL0"/>
<organism evidence="1 2">
    <name type="scientific">Sandaracinus amylolyticus</name>
    <dbReference type="NCBI Taxonomy" id="927083"/>
    <lineage>
        <taxon>Bacteria</taxon>
        <taxon>Pseudomonadati</taxon>
        <taxon>Myxococcota</taxon>
        <taxon>Polyangia</taxon>
        <taxon>Polyangiales</taxon>
        <taxon>Sandaracinaceae</taxon>
        <taxon>Sandaracinus</taxon>
    </lineage>
</organism>
<dbReference type="KEGG" id="samy:DB32_001977"/>
<protein>
    <submittedName>
        <fullName evidence="1">Uncharacterized protein</fullName>
    </submittedName>
</protein>
<keyword evidence="2" id="KW-1185">Reference proteome</keyword>